<dbReference type="Proteomes" id="UP000533954">
    <property type="component" value="Unassembled WGS sequence"/>
</dbReference>
<sequence length="144" mass="15507">LYAAASQLTLPLVEGKSQQPFVCRARHPEGDRSLELVNPGPVETAPELSIRPPSRDDFEGPYRNSTVLCRVVSPRRQPVAVRWLKNGAPQEEGVSTRGPAADGRGAYVTHSSLAVAEAEWDAGSVYSCQVDGDTRNTSKAMECG</sequence>
<dbReference type="InterPro" id="IPR003597">
    <property type="entry name" value="Ig_C1-set"/>
</dbReference>
<keyword evidence="5" id="KW-1185">Reference proteome</keyword>
<dbReference type="InterPro" id="IPR013783">
    <property type="entry name" value="Ig-like_fold"/>
</dbReference>
<proteinExistence type="predicted"/>
<dbReference type="InterPro" id="IPR007110">
    <property type="entry name" value="Ig-like_dom"/>
</dbReference>
<accession>A0A7K7VRN7</accession>
<dbReference type="CDD" id="cd00098">
    <property type="entry name" value="IgC1"/>
    <property type="match status" value="1"/>
</dbReference>
<protein>
    <submittedName>
        <fullName evidence="4">IGHM protein</fullName>
    </submittedName>
</protein>
<feature type="non-terminal residue" evidence="4">
    <location>
        <position position="144"/>
    </location>
</feature>
<dbReference type="OrthoDB" id="9378418at2759"/>
<evidence type="ECO:0000259" key="3">
    <source>
        <dbReference type="PROSITE" id="PS50835"/>
    </source>
</evidence>
<feature type="domain" description="Ig-like" evidence="3">
    <location>
        <begin position="46"/>
        <end position="138"/>
    </location>
</feature>
<feature type="region of interest" description="Disordered" evidence="2">
    <location>
        <begin position="32"/>
        <end position="61"/>
    </location>
</feature>
<dbReference type="InterPro" id="IPR036179">
    <property type="entry name" value="Ig-like_dom_sf"/>
</dbReference>
<dbReference type="SMART" id="SM00407">
    <property type="entry name" value="IGc1"/>
    <property type="match status" value="1"/>
</dbReference>
<dbReference type="PANTHER" id="PTHR23411">
    <property type="entry name" value="TAPASIN"/>
    <property type="match status" value="1"/>
</dbReference>
<gene>
    <name evidence="4" type="primary">Ighm</name>
    <name evidence="4" type="ORF">EUDELE_R15105</name>
</gene>
<evidence type="ECO:0000256" key="2">
    <source>
        <dbReference type="SAM" id="MobiDB-lite"/>
    </source>
</evidence>
<keyword evidence="1" id="KW-0393">Immunoglobulin domain</keyword>
<feature type="non-terminal residue" evidence="4">
    <location>
        <position position="1"/>
    </location>
</feature>
<dbReference type="EMBL" id="VZSX01000436">
    <property type="protein sequence ID" value="NXA44095.1"/>
    <property type="molecule type" value="Genomic_DNA"/>
</dbReference>
<organism evidence="4 5">
    <name type="scientific">Eudromia elegans</name>
    <name type="common">Elegant crested-tinamou</name>
    <dbReference type="NCBI Taxonomy" id="8805"/>
    <lineage>
        <taxon>Eukaryota</taxon>
        <taxon>Metazoa</taxon>
        <taxon>Chordata</taxon>
        <taxon>Craniata</taxon>
        <taxon>Vertebrata</taxon>
        <taxon>Euteleostomi</taxon>
        <taxon>Archelosauria</taxon>
        <taxon>Archosauria</taxon>
        <taxon>Dinosauria</taxon>
        <taxon>Saurischia</taxon>
        <taxon>Theropoda</taxon>
        <taxon>Coelurosauria</taxon>
        <taxon>Aves</taxon>
        <taxon>Palaeognathae</taxon>
        <taxon>Tinamiformes</taxon>
        <taxon>Tinamidae</taxon>
        <taxon>Eudromia</taxon>
    </lineage>
</organism>
<dbReference type="Pfam" id="PF07654">
    <property type="entry name" value="C1-set"/>
    <property type="match status" value="1"/>
</dbReference>
<dbReference type="SUPFAM" id="SSF48726">
    <property type="entry name" value="Immunoglobulin"/>
    <property type="match status" value="1"/>
</dbReference>
<dbReference type="PROSITE" id="PS50835">
    <property type="entry name" value="IG_LIKE"/>
    <property type="match status" value="1"/>
</dbReference>
<evidence type="ECO:0000313" key="4">
    <source>
        <dbReference type="EMBL" id="NXA44095.1"/>
    </source>
</evidence>
<dbReference type="InterPro" id="IPR050380">
    <property type="entry name" value="Immune_Resp_Modulators"/>
</dbReference>
<dbReference type="AlphaFoldDB" id="A0A7K7VRN7"/>
<evidence type="ECO:0000313" key="5">
    <source>
        <dbReference type="Proteomes" id="UP000533954"/>
    </source>
</evidence>
<dbReference type="Gene3D" id="2.60.40.10">
    <property type="entry name" value="Immunoglobulins"/>
    <property type="match status" value="1"/>
</dbReference>
<evidence type="ECO:0000256" key="1">
    <source>
        <dbReference type="ARBA" id="ARBA00023319"/>
    </source>
</evidence>
<name>A0A7K7VRN7_EUDEL</name>
<comment type="caution">
    <text evidence="4">The sequence shown here is derived from an EMBL/GenBank/DDBJ whole genome shotgun (WGS) entry which is preliminary data.</text>
</comment>
<reference evidence="4 5" key="1">
    <citation type="submission" date="2019-09" db="EMBL/GenBank/DDBJ databases">
        <title>Bird 10,000 Genomes (B10K) Project - Family phase.</title>
        <authorList>
            <person name="Zhang G."/>
        </authorList>
    </citation>
    <scope>NUCLEOTIDE SEQUENCE [LARGE SCALE GENOMIC DNA]</scope>
    <source>
        <strain evidence="4">B10K-LSUMZ-16893</strain>
    </source>
</reference>